<evidence type="ECO:0000256" key="4">
    <source>
        <dbReference type="PROSITE-ProRule" id="PRU10007"/>
    </source>
</evidence>
<dbReference type="SUPFAM" id="SSF53720">
    <property type="entry name" value="ALDH-like"/>
    <property type="match status" value="1"/>
</dbReference>
<dbReference type="Gene3D" id="3.40.605.10">
    <property type="entry name" value="Aldehyde Dehydrogenase, Chain A, domain 1"/>
    <property type="match status" value="1"/>
</dbReference>
<accession>A0ABY4JQU2</accession>
<dbReference type="PROSITE" id="PS00687">
    <property type="entry name" value="ALDEHYDE_DEHYDR_GLU"/>
    <property type="match status" value="1"/>
</dbReference>
<reference evidence="7 8" key="1">
    <citation type="submission" date="2022-04" db="EMBL/GenBank/DDBJ databases">
        <title>Mechanism of arsenic methylation and mitigation arsenic toxicity by Bacillus sp. LH14 from an Arsenic-Contaminated Paddy Soil.</title>
        <authorList>
            <person name="Wang D."/>
        </authorList>
    </citation>
    <scope>NUCLEOTIDE SEQUENCE [LARGE SCALE GENOMIC DNA]</scope>
    <source>
        <strain evidence="7 8">LH14</strain>
    </source>
</reference>
<protein>
    <submittedName>
        <fullName evidence="7">Aldehyde dehydrogenase family protein</fullName>
    </submittedName>
</protein>
<keyword evidence="2 5" id="KW-0560">Oxidoreductase</keyword>
<dbReference type="InterPro" id="IPR015590">
    <property type="entry name" value="Aldehyde_DH_dom"/>
</dbReference>
<dbReference type="Gene3D" id="3.40.309.10">
    <property type="entry name" value="Aldehyde Dehydrogenase, Chain A, domain 2"/>
    <property type="match status" value="1"/>
</dbReference>
<dbReference type="EMBL" id="CP096034">
    <property type="protein sequence ID" value="UPM55223.1"/>
    <property type="molecule type" value="Genomic_DNA"/>
</dbReference>
<gene>
    <name evidence="7" type="ORF">MY490_05120</name>
</gene>
<evidence type="ECO:0000313" key="8">
    <source>
        <dbReference type="Proteomes" id="UP000830639"/>
    </source>
</evidence>
<dbReference type="InterPro" id="IPR029510">
    <property type="entry name" value="Ald_DH_CS_GLU"/>
</dbReference>
<evidence type="ECO:0000256" key="2">
    <source>
        <dbReference type="ARBA" id="ARBA00023002"/>
    </source>
</evidence>
<dbReference type="InterPro" id="IPR016161">
    <property type="entry name" value="Ald_DH/histidinol_DH"/>
</dbReference>
<evidence type="ECO:0000256" key="1">
    <source>
        <dbReference type="ARBA" id="ARBA00009986"/>
    </source>
</evidence>
<dbReference type="InterPro" id="IPR016163">
    <property type="entry name" value="Ald_DH_C"/>
</dbReference>
<dbReference type="InterPro" id="IPR016162">
    <property type="entry name" value="Ald_DH_N"/>
</dbReference>
<feature type="domain" description="Aldehyde dehydrogenase" evidence="6">
    <location>
        <begin position="14"/>
        <end position="473"/>
    </location>
</feature>
<sequence>MENKFTKQYINGVWREGSSASYYNNTNPYNDEVIVRFKLGNKDDIDEAYEAAKKAQLEWAKTSPETRKQVLLNVAQIIQERKDEIITLLIQETGCSYTKAMAEVLGSVPFLSSILSCADQVNVPIDLPVNSGGKVNRVIHQPAGVVGIICPFNFPIILALRAISPAIAVGNAVVLKADLQTQITGGTLIAEVFEQAGLPKGVLNMVNFDVAEVGDYFVEHPIPNIISFTGSTNVGRHIGSLCTKNMKRACLELGGNNPVIILEDADLDCAVNAMVFGKFNHQGQICVIANRILVHRKLYSTFIEKYVERVKEVKYGDPTDPTVFLGPLVNERQIQKVLQLAETAKREGATCLLEGKRIGNIVTPYIFGDVKNDSTLAQTEVFGPIASIIPFDTEEEALTYANNTEYGLSSAVFTKDEERGLRFAEKIESGMCHINDISANMDPTMPFGGVKLSGMGRYGGRYNLEEFTNVKWISIQKGQRKYPI</sequence>
<proteinExistence type="inferred from homology"/>
<organism evidence="7 8">
    <name type="scientific">Gottfriedia acidiceleris</name>
    <dbReference type="NCBI Taxonomy" id="371036"/>
    <lineage>
        <taxon>Bacteria</taxon>
        <taxon>Bacillati</taxon>
        <taxon>Bacillota</taxon>
        <taxon>Bacilli</taxon>
        <taxon>Bacillales</taxon>
        <taxon>Bacillaceae</taxon>
        <taxon>Gottfriedia</taxon>
    </lineage>
</organism>
<keyword evidence="3" id="KW-0520">NAD</keyword>
<dbReference type="RefSeq" id="WP_248268265.1">
    <property type="nucleotide sequence ID" value="NZ_CP096034.1"/>
</dbReference>
<evidence type="ECO:0000256" key="3">
    <source>
        <dbReference type="ARBA" id="ARBA00023027"/>
    </source>
</evidence>
<dbReference type="Proteomes" id="UP000830639">
    <property type="component" value="Chromosome"/>
</dbReference>
<feature type="active site" evidence="4">
    <location>
        <position position="252"/>
    </location>
</feature>
<comment type="similarity">
    <text evidence="1 5">Belongs to the aldehyde dehydrogenase family.</text>
</comment>
<evidence type="ECO:0000256" key="5">
    <source>
        <dbReference type="RuleBase" id="RU003345"/>
    </source>
</evidence>
<dbReference type="PANTHER" id="PTHR42986:SF1">
    <property type="entry name" value="BENZALDEHYDE DEHYDROGENASE YFMT"/>
    <property type="match status" value="1"/>
</dbReference>
<dbReference type="Pfam" id="PF00171">
    <property type="entry name" value="Aldedh"/>
    <property type="match status" value="1"/>
</dbReference>
<dbReference type="PANTHER" id="PTHR42986">
    <property type="entry name" value="BENZALDEHYDE DEHYDROGENASE YFMT"/>
    <property type="match status" value="1"/>
</dbReference>
<evidence type="ECO:0000259" key="6">
    <source>
        <dbReference type="Pfam" id="PF00171"/>
    </source>
</evidence>
<evidence type="ECO:0000313" key="7">
    <source>
        <dbReference type="EMBL" id="UPM55223.1"/>
    </source>
</evidence>
<name>A0ABY4JQU2_9BACI</name>
<keyword evidence="8" id="KW-1185">Reference proteome</keyword>